<evidence type="ECO:0000256" key="1">
    <source>
        <dbReference type="SAM" id="Phobius"/>
    </source>
</evidence>
<reference evidence="3" key="1">
    <citation type="submission" date="2021-02" db="EMBL/GenBank/DDBJ databases">
        <authorList>
            <person name="Nowell W R."/>
        </authorList>
    </citation>
    <scope>NUCLEOTIDE SEQUENCE</scope>
</reference>
<evidence type="ECO:0000313" key="4">
    <source>
        <dbReference type="Proteomes" id="UP000663844"/>
    </source>
</evidence>
<keyword evidence="1" id="KW-0812">Transmembrane</keyword>
<keyword evidence="1" id="KW-1133">Transmembrane helix</keyword>
<protein>
    <submittedName>
        <fullName evidence="3">Uncharacterized protein</fullName>
    </submittedName>
</protein>
<proteinExistence type="predicted"/>
<dbReference type="EMBL" id="CAJOAZ010015772">
    <property type="protein sequence ID" value="CAF4296968.1"/>
    <property type="molecule type" value="Genomic_DNA"/>
</dbReference>
<name>A0A820HPW8_9BILA</name>
<feature type="chain" id="PRO_5032677133" evidence="2">
    <location>
        <begin position="22"/>
        <end position="95"/>
    </location>
</feature>
<dbReference type="Proteomes" id="UP000663844">
    <property type="component" value="Unassembled WGS sequence"/>
</dbReference>
<organism evidence="3 4">
    <name type="scientific">Adineta steineri</name>
    <dbReference type="NCBI Taxonomy" id="433720"/>
    <lineage>
        <taxon>Eukaryota</taxon>
        <taxon>Metazoa</taxon>
        <taxon>Spiralia</taxon>
        <taxon>Gnathifera</taxon>
        <taxon>Rotifera</taxon>
        <taxon>Eurotatoria</taxon>
        <taxon>Bdelloidea</taxon>
        <taxon>Adinetida</taxon>
        <taxon>Adinetidae</taxon>
        <taxon>Adineta</taxon>
    </lineage>
</organism>
<gene>
    <name evidence="3" type="ORF">OXD698_LOCUS45880</name>
</gene>
<feature type="transmembrane region" description="Helical" evidence="1">
    <location>
        <begin position="56"/>
        <end position="78"/>
    </location>
</feature>
<sequence length="95" mass="10952">MNRFIGYLFLLLIIKTKNVDSLYAKNRSRFSNDNDENLSDELPELWITFPGFSSNVIRTVCVIIGGIIILYCCVYYICCPSCKNRKQNAKLCQQS</sequence>
<keyword evidence="2" id="KW-0732">Signal</keyword>
<evidence type="ECO:0000256" key="2">
    <source>
        <dbReference type="SAM" id="SignalP"/>
    </source>
</evidence>
<dbReference type="AlphaFoldDB" id="A0A820HPW8"/>
<feature type="signal peptide" evidence="2">
    <location>
        <begin position="1"/>
        <end position="21"/>
    </location>
</feature>
<accession>A0A820HPW8</accession>
<comment type="caution">
    <text evidence="3">The sequence shown here is derived from an EMBL/GenBank/DDBJ whole genome shotgun (WGS) entry which is preliminary data.</text>
</comment>
<evidence type="ECO:0000313" key="3">
    <source>
        <dbReference type="EMBL" id="CAF4296968.1"/>
    </source>
</evidence>
<keyword evidence="1" id="KW-0472">Membrane</keyword>